<gene>
    <name evidence="2" type="ORF">WMY93_028418</name>
</gene>
<dbReference type="Proteomes" id="UP001460270">
    <property type="component" value="Unassembled WGS sequence"/>
</dbReference>
<organism evidence="2 3">
    <name type="scientific">Mugilogobius chulae</name>
    <name type="common">yellowstripe goby</name>
    <dbReference type="NCBI Taxonomy" id="88201"/>
    <lineage>
        <taxon>Eukaryota</taxon>
        <taxon>Metazoa</taxon>
        <taxon>Chordata</taxon>
        <taxon>Craniata</taxon>
        <taxon>Vertebrata</taxon>
        <taxon>Euteleostomi</taxon>
        <taxon>Actinopterygii</taxon>
        <taxon>Neopterygii</taxon>
        <taxon>Teleostei</taxon>
        <taxon>Neoteleostei</taxon>
        <taxon>Acanthomorphata</taxon>
        <taxon>Gobiaria</taxon>
        <taxon>Gobiiformes</taxon>
        <taxon>Gobioidei</taxon>
        <taxon>Gobiidae</taxon>
        <taxon>Gobionellinae</taxon>
        <taxon>Mugilogobius</taxon>
    </lineage>
</organism>
<feature type="compositionally biased region" description="Basic and acidic residues" evidence="1">
    <location>
        <begin position="12"/>
        <end position="23"/>
    </location>
</feature>
<dbReference type="EMBL" id="JBBPFD010000021">
    <property type="protein sequence ID" value="KAK7882244.1"/>
    <property type="molecule type" value="Genomic_DNA"/>
</dbReference>
<accession>A0AAW0MX38</accession>
<evidence type="ECO:0000313" key="2">
    <source>
        <dbReference type="EMBL" id="KAK7882244.1"/>
    </source>
</evidence>
<feature type="compositionally biased region" description="Polar residues" evidence="1">
    <location>
        <begin position="1"/>
        <end position="11"/>
    </location>
</feature>
<name>A0AAW0MX38_9GOBI</name>
<reference evidence="3" key="1">
    <citation type="submission" date="2024-04" db="EMBL/GenBank/DDBJ databases">
        <title>Salinicola lusitanus LLJ914,a marine bacterium isolated from the Okinawa Trough.</title>
        <authorList>
            <person name="Li J."/>
        </authorList>
    </citation>
    <scope>NUCLEOTIDE SEQUENCE [LARGE SCALE GENOMIC DNA]</scope>
</reference>
<proteinExistence type="predicted"/>
<evidence type="ECO:0000256" key="1">
    <source>
        <dbReference type="SAM" id="MobiDB-lite"/>
    </source>
</evidence>
<evidence type="ECO:0000313" key="3">
    <source>
        <dbReference type="Proteomes" id="UP001460270"/>
    </source>
</evidence>
<protein>
    <submittedName>
        <fullName evidence="2">Uncharacterized protein</fullName>
    </submittedName>
</protein>
<comment type="caution">
    <text evidence="2">The sequence shown here is derived from an EMBL/GenBank/DDBJ whole genome shotgun (WGS) entry which is preliminary data.</text>
</comment>
<sequence length="115" mass="12973">MSLILNPNTQAKDGEEPPERKEVPWPGRDAMIRSAHREPSPSGLHEKKRTRSGSYAGRQRAECSVVLSDELGDRNPSSRSTETVFLISCFTSHFMSNRHRQTTLIHQSARPTKCI</sequence>
<keyword evidence="3" id="KW-1185">Reference proteome</keyword>
<dbReference type="AlphaFoldDB" id="A0AAW0MX38"/>
<feature type="region of interest" description="Disordered" evidence="1">
    <location>
        <begin position="1"/>
        <end position="59"/>
    </location>
</feature>